<evidence type="ECO:0000256" key="3">
    <source>
        <dbReference type="SAM" id="SignalP"/>
    </source>
</evidence>
<dbReference type="RefSeq" id="WP_340335903.1">
    <property type="nucleotide sequence ID" value="NZ_JBBKZS010000005.1"/>
</dbReference>
<evidence type="ECO:0000313" key="5">
    <source>
        <dbReference type="Proteomes" id="UP001367030"/>
    </source>
</evidence>
<feature type="region of interest" description="Disordered" evidence="2">
    <location>
        <begin position="246"/>
        <end position="279"/>
    </location>
</feature>
<dbReference type="Gene3D" id="1.10.287.470">
    <property type="entry name" value="Helix hairpin bin"/>
    <property type="match status" value="1"/>
</dbReference>
<dbReference type="NCBIfam" id="TIGR01730">
    <property type="entry name" value="RND_mfp"/>
    <property type="match status" value="1"/>
</dbReference>
<dbReference type="Proteomes" id="UP001367030">
    <property type="component" value="Unassembled WGS sequence"/>
</dbReference>
<evidence type="ECO:0000256" key="1">
    <source>
        <dbReference type="ARBA" id="ARBA00009477"/>
    </source>
</evidence>
<feature type="chain" id="PRO_5046748764" evidence="3">
    <location>
        <begin position="20"/>
        <end position="279"/>
    </location>
</feature>
<dbReference type="SUPFAM" id="SSF111369">
    <property type="entry name" value="HlyD-like secretion proteins"/>
    <property type="match status" value="1"/>
</dbReference>
<gene>
    <name evidence="4" type="ORF">WKW79_14685</name>
</gene>
<sequence>MARAVGASSLLLACTLTVAQSGGSGGADASIARGVLRAQNEATLSSTVSEVIVSMPYREGDRFPKGAALVTFDCNRLAADLRAARAGEAAEARNATVQKELLSMGATGRADADIAVLKEKERGAQAQTIQARMAGCRVVAPFAGRVVETMARTHEAPPANEKLMRIVSDGPLELYMVVPSKWLSWLKVGSSFDFKVDETGATVKAVVDRISGAVDAVSQTVKIVCKVPNVPAGVLPGMSGQARLEQVAGATAAPAPAAATPASAPTPATPPKGSSGTSR</sequence>
<protein>
    <submittedName>
        <fullName evidence="4">Efflux RND transporter periplasmic adaptor subunit</fullName>
    </submittedName>
</protein>
<feature type="signal peptide" evidence="3">
    <location>
        <begin position="1"/>
        <end position="19"/>
    </location>
</feature>
<dbReference type="Gene3D" id="2.40.30.170">
    <property type="match status" value="1"/>
</dbReference>
<keyword evidence="3" id="KW-0732">Signal</keyword>
<accession>A0ABU8X7L5</accession>
<proteinExistence type="inferred from homology"/>
<keyword evidence="5" id="KW-1185">Reference proteome</keyword>
<dbReference type="PANTHER" id="PTHR30469">
    <property type="entry name" value="MULTIDRUG RESISTANCE PROTEIN MDTA"/>
    <property type="match status" value="1"/>
</dbReference>
<comment type="similarity">
    <text evidence="1">Belongs to the membrane fusion protein (MFP) (TC 8.A.1) family.</text>
</comment>
<evidence type="ECO:0000256" key="2">
    <source>
        <dbReference type="SAM" id="MobiDB-lite"/>
    </source>
</evidence>
<feature type="compositionally biased region" description="Low complexity" evidence="2">
    <location>
        <begin position="248"/>
        <end position="279"/>
    </location>
</feature>
<dbReference type="InterPro" id="IPR006143">
    <property type="entry name" value="RND_pump_MFP"/>
</dbReference>
<organism evidence="4 5">
    <name type="scientific">Variovorax robiniae</name>
    <dbReference type="NCBI Taxonomy" id="1836199"/>
    <lineage>
        <taxon>Bacteria</taxon>
        <taxon>Pseudomonadati</taxon>
        <taxon>Pseudomonadota</taxon>
        <taxon>Betaproteobacteria</taxon>
        <taxon>Burkholderiales</taxon>
        <taxon>Comamonadaceae</taxon>
        <taxon>Variovorax</taxon>
    </lineage>
</organism>
<dbReference type="EMBL" id="JBBKZS010000005">
    <property type="protein sequence ID" value="MEJ8855827.1"/>
    <property type="molecule type" value="Genomic_DNA"/>
</dbReference>
<name>A0ABU8X7L5_9BURK</name>
<reference evidence="4 5" key="1">
    <citation type="submission" date="2024-03" db="EMBL/GenBank/DDBJ databases">
        <title>Novel species of the genus Variovorax.</title>
        <authorList>
            <person name="Liu Q."/>
            <person name="Xin Y.-H."/>
        </authorList>
    </citation>
    <scope>NUCLEOTIDE SEQUENCE [LARGE SCALE GENOMIC DNA]</scope>
    <source>
        <strain evidence="4 5">KACC 18901</strain>
    </source>
</reference>
<dbReference type="Gene3D" id="2.40.50.100">
    <property type="match status" value="1"/>
</dbReference>
<dbReference type="PANTHER" id="PTHR30469:SF15">
    <property type="entry name" value="HLYD FAMILY OF SECRETION PROTEINS"/>
    <property type="match status" value="1"/>
</dbReference>
<evidence type="ECO:0000313" key="4">
    <source>
        <dbReference type="EMBL" id="MEJ8855827.1"/>
    </source>
</evidence>
<comment type="caution">
    <text evidence="4">The sequence shown here is derived from an EMBL/GenBank/DDBJ whole genome shotgun (WGS) entry which is preliminary data.</text>
</comment>